<dbReference type="SMART" id="SM01217">
    <property type="entry name" value="Fn3_like"/>
    <property type="match status" value="1"/>
</dbReference>
<dbReference type="InterPro" id="IPR013783">
    <property type="entry name" value="Ig-like_fold"/>
</dbReference>
<dbReference type="EC" id="3.2.1.21" evidence="3"/>
<protein>
    <recommendedName>
        <fullName evidence="3">beta-glucosidase</fullName>
        <ecNumber evidence="3">3.2.1.21</ecNumber>
    </recommendedName>
</protein>
<evidence type="ECO:0000256" key="1">
    <source>
        <dbReference type="ARBA" id="ARBA00000448"/>
    </source>
</evidence>
<dbReference type="InterPro" id="IPR001764">
    <property type="entry name" value="Glyco_hydro_3_N"/>
</dbReference>
<keyword evidence="6" id="KW-0326">Glycosidase</keyword>
<dbReference type="Proteomes" id="UP000293925">
    <property type="component" value="Unassembled WGS sequence"/>
</dbReference>
<dbReference type="Gene3D" id="3.40.50.1700">
    <property type="entry name" value="Glycoside hydrolase family 3 C-terminal domain"/>
    <property type="match status" value="1"/>
</dbReference>
<keyword evidence="5" id="KW-0378">Hydrolase</keyword>
<dbReference type="InterPro" id="IPR036881">
    <property type="entry name" value="Glyco_hydro_3_C_sf"/>
</dbReference>
<evidence type="ECO:0000313" key="8">
    <source>
        <dbReference type="EMBL" id="TCD28366.1"/>
    </source>
</evidence>
<dbReference type="PANTHER" id="PTHR30620">
    <property type="entry name" value="PERIPLASMIC BETA-GLUCOSIDASE-RELATED"/>
    <property type="match status" value="1"/>
</dbReference>
<evidence type="ECO:0000259" key="7">
    <source>
        <dbReference type="SMART" id="SM01217"/>
    </source>
</evidence>
<evidence type="ECO:0000256" key="3">
    <source>
        <dbReference type="ARBA" id="ARBA00012744"/>
    </source>
</evidence>
<evidence type="ECO:0000256" key="2">
    <source>
        <dbReference type="ARBA" id="ARBA00005336"/>
    </source>
</evidence>
<keyword evidence="9" id="KW-1185">Reference proteome</keyword>
<dbReference type="FunFam" id="2.60.40.10:FF:000495">
    <property type="entry name" value="Periplasmic beta-glucosidase"/>
    <property type="match status" value="1"/>
</dbReference>
<dbReference type="FunFam" id="3.20.20.300:FF:000005">
    <property type="entry name" value="Periplasmic beta-glucosidase"/>
    <property type="match status" value="1"/>
</dbReference>
<dbReference type="SUPFAM" id="SSF51445">
    <property type="entry name" value="(Trans)glycosidases"/>
    <property type="match status" value="1"/>
</dbReference>
<reference evidence="8 9" key="1">
    <citation type="submission" date="2019-02" db="EMBL/GenBank/DDBJ databases">
        <title>Pedobacter sp. RP-3-21 sp. nov., isolated from Arctic soil.</title>
        <authorList>
            <person name="Dahal R.H."/>
        </authorList>
    </citation>
    <scope>NUCLEOTIDE SEQUENCE [LARGE SCALE GENOMIC DNA]</scope>
    <source>
        <strain evidence="8 9">RP-3-21</strain>
    </source>
</reference>
<dbReference type="NCBIfam" id="NF011678">
    <property type="entry name" value="PRK15098.1"/>
    <property type="match status" value="1"/>
</dbReference>
<dbReference type="Gene3D" id="2.60.40.10">
    <property type="entry name" value="Immunoglobulins"/>
    <property type="match status" value="1"/>
</dbReference>
<dbReference type="OrthoDB" id="721009at2"/>
<accession>A0A4R0Q0H6</accession>
<dbReference type="EMBL" id="SJSO01000004">
    <property type="protein sequence ID" value="TCD28366.1"/>
    <property type="molecule type" value="Genomic_DNA"/>
</dbReference>
<dbReference type="Pfam" id="PF14310">
    <property type="entry name" value="Fn3-like"/>
    <property type="match status" value="1"/>
</dbReference>
<dbReference type="InterPro" id="IPR017853">
    <property type="entry name" value="GH"/>
</dbReference>
<dbReference type="GO" id="GO:0009251">
    <property type="term" value="P:glucan catabolic process"/>
    <property type="evidence" value="ECO:0007669"/>
    <property type="project" value="TreeGrafter"/>
</dbReference>
<comment type="catalytic activity">
    <reaction evidence="1">
        <text>Hydrolysis of terminal, non-reducing beta-D-glucosyl residues with release of beta-D-glucose.</text>
        <dbReference type="EC" id="3.2.1.21"/>
    </reaction>
</comment>
<dbReference type="InterPro" id="IPR002772">
    <property type="entry name" value="Glyco_hydro_3_C"/>
</dbReference>
<evidence type="ECO:0000256" key="6">
    <source>
        <dbReference type="ARBA" id="ARBA00023295"/>
    </source>
</evidence>
<keyword evidence="4" id="KW-0732">Signal</keyword>
<dbReference type="PANTHER" id="PTHR30620:SF16">
    <property type="entry name" value="LYSOSOMAL BETA GLUCOSIDASE"/>
    <property type="match status" value="1"/>
</dbReference>
<proteinExistence type="inferred from homology"/>
<dbReference type="GO" id="GO:0008422">
    <property type="term" value="F:beta-glucosidase activity"/>
    <property type="evidence" value="ECO:0007669"/>
    <property type="project" value="UniProtKB-EC"/>
</dbReference>
<dbReference type="InterPro" id="IPR026891">
    <property type="entry name" value="Fn3-like"/>
</dbReference>
<evidence type="ECO:0000313" key="9">
    <source>
        <dbReference type="Proteomes" id="UP000293925"/>
    </source>
</evidence>
<dbReference type="Pfam" id="PF01915">
    <property type="entry name" value="Glyco_hydro_3_C"/>
    <property type="match status" value="1"/>
</dbReference>
<dbReference type="Gene3D" id="3.20.20.300">
    <property type="entry name" value="Glycoside hydrolase, family 3, N-terminal domain"/>
    <property type="match status" value="1"/>
</dbReference>
<gene>
    <name evidence="8" type="primary">bglX</name>
    <name evidence="8" type="ORF">EZ456_06705</name>
</gene>
<comment type="similarity">
    <text evidence="2">Belongs to the glycosyl hydrolase 3 family.</text>
</comment>
<name>A0A4R0Q0H6_9SPHI</name>
<dbReference type="AlphaFoldDB" id="A0A4R0Q0H6"/>
<dbReference type="InterPro" id="IPR036962">
    <property type="entry name" value="Glyco_hydro_3_N_sf"/>
</dbReference>
<evidence type="ECO:0000256" key="4">
    <source>
        <dbReference type="ARBA" id="ARBA00022729"/>
    </source>
</evidence>
<dbReference type="SUPFAM" id="SSF52279">
    <property type="entry name" value="Beta-D-glucan exohydrolase, C-terminal domain"/>
    <property type="match status" value="1"/>
</dbReference>
<evidence type="ECO:0000256" key="5">
    <source>
        <dbReference type="ARBA" id="ARBA00022801"/>
    </source>
</evidence>
<dbReference type="RefSeq" id="WP_131528528.1">
    <property type="nucleotide sequence ID" value="NZ_SJSO01000004.1"/>
</dbReference>
<dbReference type="InterPro" id="IPR051915">
    <property type="entry name" value="Cellulose_Degrad_GH3"/>
</dbReference>
<sequence length="756" mass="82964">MTINFYKSANKIICLQLLLVIMPATLFAQGKLKQVYKDPKAPIQVRVKDLLSKMTIEEKAGQLNQLNSGDLTGPGLNATSQQEKLIMLKAGKIGSFLNTIGASTTRSVQKIAVEQSRLGIPLLFGYDVIHGYKTLFPIPLAEACSWDLDQVTENSKVAAKEAAVSGLHWTFAPMCDISTDPRWGRVMEGAGEDPYYASLLAVARVKGFQGNLESEFNVLATVKHFAAYGAVEAGRDYNNVDVSRSKLWNTYLPPYEAAVKAGAATVMNSFNVLDGIPASGNKFLLTEVLKNKWGFKGFVVSDWNSFGEMIPHGFAADYKDVALKALQAGSMMDMESKSVINHLPQLIKEGKLNIAQVDDAVGRILYYKFKLSLFENPYRFSDEQREKENLLTPANRKVARIAGTKSIVLLKNTDQLLPLASKDKKIALIGFYANSKADMVDMWKGTSDYNTYVTVYDGLKAQYKNLTYADGYNSENETSEKLIAEAVNNANAADVVIVNIGISGKVSGEDKSLADINIPAGQIALLKALHQTGKPIIALVTAGRPLVLTQVLPYADAVLYCWLLGTETGNSVADVIQGLYNPTAKTVMSFPYAVGQVPVYYNHFNTGRPAPDPGGDSFYSRYLDIPNQPLFPFGYGLSYTTFNYRDLSLGSSVLTNGQIQNVSVIVKNTGKYDGEEVVQLYINDITASIVRPVKELKAYKKIGLKAGEEKTITFQLGTKDLSFFDEKGNAILEKGKFKIFVGGNSRDVLEKTFELK</sequence>
<dbReference type="Pfam" id="PF00933">
    <property type="entry name" value="Glyco_hydro_3"/>
    <property type="match status" value="1"/>
</dbReference>
<dbReference type="PRINTS" id="PR00133">
    <property type="entry name" value="GLHYDRLASE3"/>
</dbReference>
<feature type="domain" description="Fibronectin type III-like" evidence="7">
    <location>
        <begin position="676"/>
        <end position="745"/>
    </location>
</feature>
<comment type="caution">
    <text evidence="8">The sequence shown here is derived from an EMBL/GenBank/DDBJ whole genome shotgun (WGS) entry which is preliminary data.</text>
</comment>
<organism evidence="8 9">
    <name type="scientific">Pedobacter psychrodurus</name>
    <dbReference type="NCBI Taxonomy" id="2530456"/>
    <lineage>
        <taxon>Bacteria</taxon>
        <taxon>Pseudomonadati</taxon>
        <taxon>Bacteroidota</taxon>
        <taxon>Sphingobacteriia</taxon>
        <taxon>Sphingobacteriales</taxon>
        <taxon>Sphingobacteriaceae</taxon>
        <taxon>Pedobacter</taxon>
    </lineage>
</organism>